<reference evidence="3 4" key="1">
    <citation type="journal article" date="2019" name="Nat. Ecol. Evol.">
        <title>Megaphylogeny resolves global patterns of mushroom evolution.</title>
        <authorList>
            <person name="Varga T."/>
            <person name="Krizsan K."/>
            <person name="Foldi C."/>
            <person name="Dima B."/>
            <person name="Sanchez-Garcia M."/>
            <person name="Sanchez-Ramirez S."/>
            <person name="Szollosi G.J."/>
            <person name="Szarkandi J.G."/>
            <person name="Papp V."/>
            <person name="Albert L."/>
            <person name="Andreopoulos W."/>
            <person name="Angelini C."/>
            <person name="Antonin V."/>
            <person name="Barry K.W."/>
            <person name="Bougher N.L."/>
            <person name="Buchanan P."/>
            <person name="Buyck B."/>
            <person name="Bense V."/>
            <person name="Catcheside P."/>
            <person name="Chovatia M."/>
            <person name="Cooper J."/>
            <person name="Damon W."/>
            <person name="Desjardin D."/>
            <person name="Finy P."/>
            <person name="Geml J."/>
            <person name="Haridas S."/>
            <person name="Hughes K."/>
            <person name="Justo A."/>
            <person name="Karasinski D."/>
            <person name="Kautmanova I."/>
            <person name="Kiss B."/>
            <person name="Kocsube S."/>
            <person name="Kotiranta H."/>
            <person name="LaButti K.M."/>
            <person name="Lechner B.E."/>
            <person name="Liimatainen K."/>
            <person name="Lipzen A."/>
            <person name="Lukacs Z."/>
            <person name="Mihaltcheva S."/>
            <person name="Morgado L.N."/>
            <person name="Niskanen T."/>
            <person name="Noordeloos M.E."/>
            <person name="Ohm R.A."/>
            <person name="Ortiz-Santana B."/>
            <person name="Ovrebo C."/>
            <person name="Racz N."/>
            <person name="Riley R."/>
            <person name="Savchenko A."/>
            <person name="Shiryaev A."/>
            <person name="Soop K."/>
            <person name="Spirin V."/>
            <person name="Szebenyi C."/>
            <person name="Tomsovsky M."/>
            <person name="Tulloss R.E."/>
            <person name="Uehling J."/>
            <person name="Grigoriev I.V."/>
            <person name="Vagvolgyi C."/>
            <person name="Papp T."/>
            <person name="Martin F.M."/>
            <person name="Miettinen O."/>
            <person name="Hibbett D.S."/>
            <person name="Nagy L.G."/>
        </authorList>
    </citation>
    <scope>NUCLEOTIDE SEQUENCE [LARGE SCALE GENOMIC DNA]</scope>
    <source>
        <strain evidence="3 4">CBS 962.96</strain>
    </source>
</reference>
<dbReference type="EMBL" id="ML179043">
    <property type="protein sequence ID" value="THV06417.1"/>
    <property type="molecule type" value="Genomic_DNA"/>
</dbReference>
<gene>
    <name evidence="3" type="ORF">K435DRAFT_960638</name>
</gene>
<dbReference type="Proteomes" id="UP000297245">
    <property type="component" value="Unassembled WGS sequence"/>
</dbReference>
<name>A0A4S8MTC0_DENBC</name>
<keyword evidence="2" id="KW-1133">Transmembrane helix</keyword>
<evidence type="ECO:0000313" key="3">
    <source>
        <dbReference type="EMBL" id="THV06417.1"/>
    </source>
</evidence>
<keyword evidence="4" id="KW-1185">Reference proteome</keyword>
<feature type="region of interest" description="Disordered" evidence="1">
    <location>
        <begin position="1"/>
        <end position="29"/>
    </location>
</feature>
<evidence type="ECO:0000256" key="2">
    <source>
        <dbReference type="SAM" id="Phobius"/>
    </source>
</evidence>
<dbReference type="AlphaFoldDB" id="A0A4S8MTC0"/>
<accession>A0A4S8MTC0</accession>
<protein>
    <submittedName>
        <fullName evidence="3">Uncharacterized protein</fullName>
    </submittedName>
</protein>
<feature type="transmembrane region" description="Helical" evidence="2">
    <location>
        <begin position="53"/>
        <end position="79"/>
    </location>
</feature>
<sequence length="85" mass="9286">MHSTQDAEGEQQLTQRATTTFLDNSSSPEITNPTFNAVKGNQYNLDKGRDTHYICLLAALVVVLALAFLFAGAVLWMVLGISKMP</sequence>
<organism evidence="3 4">
    <name type="scientific">Dendrothele bispora (strain CBS 962.96)</name>
    <dbReference type="NCBI Taxonomy" id="1314807"/>
    <lineage>
        <taxon>Eukaryota</taxon>
        <taxon>Fungi</taxon>
        <taxon>Dikarya</taxon>
        <taxon>Basidiomycota</taxon>
        <taxon>Agaricomycotina</taxon>
        <taxon>Agaricomycetes</taxon>
        <taxon>Agaricomycetidae</taxon>
        <taxon>Agaricales</taxon>
        <taxon>Agaricales incertae sedis</taxon>
        <taxon>Dendrothele</taxon>
    </lineage>
</organism>
<keyword evidence="2" id="KW-0472">Membrane</keyword>
<evidence type="ECO:0000313" key="4">
    <source>
        <dbReference type="Proteomes" id="UP000297245"/>
    </source>
</evidence>
<proteinExistence type="predicted"/>
<keyword evidence="2" id="KW-0812">Transmembrane</keyword>
<evidence type="ECO:0000256" key="1">
    <source>
        <dbReference type="SAM" id="MobiDB-lite"/>
    </source>
</evidence>